<dbReference type="EC" id="3.1.1.24" evidence="2"/>
<dbReference type="PRINTS" id="PR00111">
    <property type="entry name" value="ABHYDROLASE"/>
</dbReference>
<dbReference type="InterPro" id="IPR029058">
    <property type="entry name" value="AB_hydrolase_fold"/>
</dbReference>
<name>A0A2R8AGP2_9RHOB</name>
<dbReference type="GO" id="GO:0042952">
    <property type="term" value="P:beta-ketoadipate pathway"/>
    <property type="evidence" value="ECO:0007669"/>
    <property type="project" value="InterPro"/>
</dbReference>
<keyword evidence="3" id="KW-1185">Reference proteome</keyword>
<dbReference type="RefSeq" id="WP_108855349.1">
    <property type="nucleotide sequence ID" value="NZ_OMOI01000001.1"/>
</dbReference>
<dbReference type="InterPro" id="IPR050266">
    <property type="entry name" value="AB_hydrolase_sf"/>
</dbReference>
<evidence type="ECO:0000259" key="1">
    <source>
        <dbReference type="Pfam" id="PF00561"/>
    </source>
</evidence>
<dbReference type="InterPro" id="IPR000073">
    <property type="entry name" value="AB_hydrolase_1"/>
</dbReference>
<organism evidence="2 3">
    <name type="scientific">Aliiroseovarius pelagivivens</name>
    <dbReference type="NCBI Taxonomy" id="1639690"/>
    <lineage>
        <taxon>Bacteria</taxon>
        <taxon>Pseudomonadati</taxon>
        <taxon>Pseudomonadota</taxon>
        <taxon>Alphaproteobacteria</taxon>
        <taxon>Rhodobacterales</taxon>
        <taxon>Paracoccaceae</taxon>
        <taxon>Aliiroseovarius</taxon>
    </lineage>
</organism>
<accession>A0A2R8AGP2</accession>
<protein>
    <submittedName>
        <fullName evidence="2">3-oxoadipate enol-lactonase 2</fullName>
        <ecNumber evidence="2">3.1.1.24</ecNumber>
    </submittedName>
</protein>
<dbReference type="GO" id="GO:0047570">
    <property type="term" value="F:3-oxoadipate enol-lactonase activity"/>
    <property type="evidence" value="ECO:0007669"/>
    <property type="project" value="UniProtKB-EC"/>
</dbReference>
<dbReference type="EMBL" id="OMOI01000001">
    <property type="protein sequence ID" value="SPF75232.1"/>
    <property type="molecule type" value="Genomic_DNA"/>
</dbReference>
<dbReference type="SUPFAM" id="SSF53474">
    <property type="entry name" value="alpha/beta-Hydrolases"/>
    <property type="match status" value="1"/>
</dbReference>
<evidence type="ECO:0000313" key="2">
    <source>
        <dbReference type="EMBL" id="SPF75232.1"/>
    </source>
</evidence>
<dbReference type="OrthoDB" id="9793083at2"/>
<proteinExistence type="predicted"/>
<dbReference type="NCBIfam" id="TIGR02427">
    <property type="entry name" value="protocat_pcaD"/>
    <property type="match status" value="1"/>
</dbReference>
<dbReference type="InterPro" id="IPR026968">
    <property type="entry name" value="PcaD/CatD"/>
</dbReference>
<dbReference type="AlphaFoldDB" id="A0A2R8AGP2"/>
<keyword evidence="2" id="KW-0378">Hydrolase</keyword>
<dbReference type="Proteomes" id="UP000244911">
    <property type="component" value="Unassembled WGS sequence"/>
</dbReference>
<gene>
    <name evidence="2" type="primary">catD</name>
    <name evidence="2" type="ORF">ALP8811_00218</name>
</gene>
<evidence type="ECO:0000313" key="3">
    <source>
        <dbReference type="Proteomes" id="UP000244911"/>
    </source>
</evidence>
<sequence length="265" mass="28441">MIVIPNDNGVALHVVESGPKDGPAVVFAHALGSDLTMWDALVAELPDHLRLIRMDMRGHGQSPCPDGPYPMGDLVDDAGRALDQLGVKGCVFVGLSIGGIIAQGLAAERLDLVRGMVISNTAVKSGTPAIWADRIDAVRKGGIEAIIEANIERWFSRATRRDHPELCDEARARMRATPLQGYLSCMEAIADTDLYESTARLRLPTLAIAGSEDGSVPADMVRETAALIPGSRFELIRGTGHMPPVEKPTVYAALLTDFLRAIGHF</sequence>
<dbReference type="Pfam" id="PF00561">
    <property type="entry name" value="Abhydrolase_1"/>
    <property type="match status" value="1"/>
</dbReference>
<dbReference type="Gene3D" id="3.40.50.1820">
    <property type="entry name" value="alpha/beta hydrolase"/>
    <property type="match status" value="1"/>
</dbReference>
<dbReference type="PANTHER" id="PTHR43798">
    <property type="entry name" value="MONOACYLGLYCEROL LIPASE"/>
    <property type="match status" value="1"/>
</dbReference>
<feature type="domain" description="AB hydrolase-1" evidence="1">
    <location>
        <begin position="23"/>
        <end position="248"/>
    </location>
</feature>
<reference evidence="2 3" key="1">
    <citation type="submission" date="2018-03" db="EMBL/GenBank/DDBJ databases">
        <authorList>
            <person name="Keele B.F."/>
        </authorList>
    </citation>
    <scope>NUCLEOTIDE SEQUENCE [LARGE SCALE GENOMIC DNA]</scope>
    <source>
        <strain evidence="2 3">CECT 8811</strain>
    </source>
</reference>